<sequence>MEMNRRDQIEKNAPLLDLDLALAPDQMSCLDNYMETRTFFINLPHIHHSIVVASR</sequence>
<keyword evidence="2" id="KW-1185">Reference proteome</keyword>
<dbReference type="Proteomes" id="UP000188268">
    <property type="component" value="Unassembled WGS sequence"/>
</dbReference>
<dbReference type="AlphaFoldDB" id="A0A1R3IFK0"/>
<proteinExistence type="predicted"/>
<reference evidence="1 2" key="1">
    <citation type="submission" date="2013-09" db="EMBL/GenBank/DDBJ databases">
        <title>Corchorus capsularis genome sequencing.</title>
        <authorList>
            <person name="Alam M."/>
            <person name="Haque M.S."/>
            <person name="Islam M.S."/>
            <person name="Emdad E.M."/>
            <person name="Islam M.M."/>
            <person name="Ahmed B."/>
            <person name="Halim A."/>
            <person name="Hossen Q.M.M."/>
            <person name="Hossain M.Z."/>
            <person name="Ahmed R."/>
            <person name="Khan M.M."/>
            <person name="Islam R."/>
            <person name="Rashid M.M."/>
            <person name="Khan S.A."/>
            <person name="Rahman M.S."/>
            <person name="Alam M."/>
        </authorList>
    </citation>
    <scope>NUCLEOTIDE SEQUENCE [LARGE SCALE GENOMIC DNA]</scope>
    <source>
        <strain evidence="2">cv. CVL-1</strain>
        <tissue evidence="1">Whole seedling</tissue>
    </source>
</reference>
<protein>
    <submittedName>
        <fullName evidence="1">Uncharacterized protein</fullName>
    </submittedName>
</protein>
<evidence type="ECO:0000313" key="1">
    <source>
        <dbReference type="EMBL" id="OMO81362.1"/>
    </source>
</evidence>
<dbReference type="EMBL" id="AWWV01010172">
    <property type="protein sequence ID" value="OMO81362.1"/>
    <property type="molecule type" value="Genomic_DNA"/>
</dbReference>
<organism evidence="1 2">
    <name type="scientific">Corchorus capsularis</name>
    <name type="common">Jute</name>
    <dbReference type="NCBI Taxonomy" id="210143"/>
    <lineage>
        <taxon>Eukaryota</taxon>
        <taxon>Viridiplantae</taxon>
        <taxon>Streptophyta</taxon>
        <taxon>Embryophyta</taxon>
        <taxon>Tracheophyta</taxon>
        <taxon>Spermatophyta</taxon>
        <taxon>Magnoliopsida</taxon>
        <taxon>eudicotyledons</taxon>
        <taxon>Gunneridae</taxon>
        <taxon>Pentapetalae</taxon>
        <taxon>rosids</taxon>
        <taxon>malvids</taxon>
        <taxon>Malvales</taxon>
        <taxon>Malvaceae</taxon>
        <taxon>Grewioideae</taxon>
        <taxon>Apeibeae</taxon>
        <taxon>Corchorus</taxon>
    </lineage>
</organism>
<gene>
    <name evidence="1" type="ORF">CCACVL1_12451</name>
</gene>
<accession>A0A1R3IFK0</accession>
<dbReference type="Gramene" id="OMO81362">
    <property type="protein sequence ID" value="OMO81362"/>
    <property type="gene ID" value="CCACVL1_12451"/>
</dbReference>
<name>A0A1R3IFK0_COCAP</name>
<comment type="caution">
    <text evidence="1">The sequence shown here is derived from an EMBL/GenBank/DDBJ whole genome shotgun (WGS) entry which is preliminary data.</text>
</comment>
<evidence type="ECO:0000313" key="2">
    <source>
        <dbReference type="Proteomes" id="UP000188268"/>
    </source>
</evidence>